<evidence type="ECO:0000256" key="6">
    <source>
        <dbReference type="SAM" id="Phobius"/>
    </source>
</evidence>
<dbReference type="RefSeq" id="WP_378252229.1">
    <property type="nucleotide sequence ID" value="NZ_JBHSIT010000001.1"/>
</dbReference>
<name>A0ABV9TTL1_9ACTN</name>
<organism evidence="7 8">
    <name type="scientific">Actinomadura gamaensis</name>
    <dbReference type="NCBI Taxonomy" id="1763541"/>
    <lineage>
        <taxon>Bacteria</taxon>
        <taxon>Bacillati</taxon>
        <taxon>Actinomycetota</taxon>
        <taxon>Actinomycetes</taxon>
        <taxon>Streptosporangiales</taxon>
        <taxon>Thermomonosporaceae</taxon>
        <taxon>Actinomadura</taxon>
    </lineage>
</organism>
<evidence type="ECO:0000256" key="5">
    <source>
        <dbReference type="SAM" id="MobiDB-lite"/>
    </source>
</evidence>
<accession>A0ABV9TTL1</accession>
<feature type="transmembrane region" description="Helical" evidence="6">
    <location>
        <begin position="72"/>
        <end position="100"/>
    </location>
</feature>
<gene>
    <name evidence="7" type="ORF">ACFPCY_04325</name>
</gene>
<proteinExistence type="predicted"/>
<protein>
    <submittedName>
        <fullName evidence="7">DUF4870 domain-containing protein</fullName>
    </submittedName>
</protein>
<feature type="region of interest" description="Disordered" evidence="5">
    <location>
        <begin position="1"/>
        <end position="26"/>
    </location>
</feature>
<keyword evidence="4 6" id="KW-0472">Membrane</keyword>
<dbReference type="InterPro" id="IPR019109">
    <property type="entry name" value="MamF_MmsF"/>
</dbReference>
<dbReference type="Proteomes" id="UP001595872">
    <property type="component" value="Unassembled WGS sequence"/>
</dbReference>
<sequence>MTDRAGTPTRERAPVLARQAGPAAEYEPWTRVPSAYRADPAALTGDEPGMPLPPPVTRFERDKAGWAELSGLVGMAAAFCLSAVTFGALGLVTWIAPLVFHTTFKGRSAFVRYHAAQALNVQISGLVVGLTAIALSAATLGVGLTLAAPITGIFWLAQFAYTVRATTRAEEGDWYAIPAFLAWPIVR</sequence>
<feature type="compositionally biased region" description="Basic and acidic residues" evidence="5">
    <location>
        <begin position="1"/>
        <end position="13"/>
    </location>
</feature>
<comment type="caution">
    <text evidence="7">The sequence shown here is derived from an EMBL/GenBank/DDBJ whole genome shotgun (WGS) entry which is preliminary data.</text>
</comment>
<keyword evidence="8" id="KW-1185">Reference proteome</keyword>
<dbReference type="EMBL" id="JBHSIT010000001">
    <property type="protein sequence ID" value="MFC4906535.1"/>
    <property type="molecule type" value="Genomic_DNA"/>
</dbReference>
<evidence type="ECO:0000256" key="1">
    <source>
        <dbReference type="ARBA" id="ARBA00004141"/>
    </source>
</evidence>
<reference evidence="8" key="1">
    <citation type="journal article" date="2019" name="Int. J. Syst. Evol. Microbiol.">
        <title>The Global Catalogue of Microorganisms (GCM) 10K type strain sequencing project: providing services to taxonomists for standard genome sequencing and annotation.</title>
        <authorList>
            <consortium name="The Broad Institute Genomics Platform"/>
            <consortium name="The Broad Institute Genome Sequencing Center for Infectious Disease"/>
            <person name="Wu L."/>
            <person name="Ma J."/>
        </authorList>
    </citation>
    <scope>NUCLEOTIDE SEQUENCE [LARGE SCALE GENOMIC DNA]</scope>
    <source>
        <strain evidence="8">KLKA75</strain>
    </source>
</reference>
<keyword evidence="2 6" id="KW-0812">Transmembrane</keyword>
<evidence type="ECO:0000256" key="3">
    <source>
        <dbReference type="ARBA" id="ARBA00022989"/>
    </source>
</evidence>
<evidence type="ECO:0000256" key="4">
    <source>
        <dbReference type="ARBA" id="ARBA00023136"/>
    </source>
</evidence>
<comment type="subcellular location">
    <subcellularLocation>
        <location evidence="1">Membrane</location>
        <topology evidence="1">Multi-pass membrane protein</topology>
    </subcellularLocation>
</comment>
<evidence type="ECO:0000313" key="8">
    <source>
        <dbReference type="Proteomes" id="UP001595872"/>
    </source>
</evidence>
<evidence type="ECO:0000313" key="7">
    <source>
        <dbReference type="EMBL" id="MFC4906535.1"/>
    </source>
</evidence>
<dbReference type="Pfam" id="PF09685">
    <property type="entry name" value="MamF_MmsF"/>
    <property type="match status" value="1"/>
</dbReference>
<evidence type="ECO:0000256" key="2">
    <source>
        <dbReference type="ARBA" id="ARBA00022692"/>
    </source>
</evidence>
<keyword evidence="3 6" id="KW-1133">Transmembrane helix</keyword>